<evidence type="ECO:0000256" key="9">
    <source>
        <dbReference type="ARBA" id="ARBA00023136"/>
    </source>
</evidence>
<dbReference type="GO" id="GO:0032049">
    <property type="term" value="P:cardiolipin biosynthetic process"/>
    <property type="evidence" value="ECO:0007669"/>
    <property type="project" value="UniProtKB-UniRule"/>
</dbReference>
<dbReference type="Gene3D" id="3.30.870.10">
    <property type="entry name" value="Endonuclease Chain A"/>
    <property type="match status" value="2"/>
</dbReference>
<dbReference type="SMART" id="SM00155">
    <property type="entry name" value="PLDc"/>
    <property type="match status" value="2"/>
</dbReference>
<evidence type="ECO:0000256" key="10">
    <source>
        <dbReference type="ARBA" id="ARBA00023209"/>
    </source>
</evidence>
<evidence type="ECO:0000256" key="1">
    <source>
        <dbReference type="ARBA" id="ARBA00004651"/>
    </source>
</evidence>
<dbReference type="InterPro" id="IPR022924">
    <property type="entry name" value="Cardiolipin_synthase"/>
</dbReference>
<dbReference type="KEGG" id="hprf:HLPR_23720"/>
<dbReference type="CDD" id="cd09112">
    <property type="entry name" value="PLDc_CLS_2"/>
    <property type="match status" value="1"/>
</dbReference>
<keyword evidence="5 12" id="KW-0812">Transmembrane</keyword>
<evidence type="ECO:0000256" key="2">
    <source>
        <dbReference type="ARBA" id="ARBA00022475"/>
    </source>
</evidence>
<dbReference type="Pfam" id="PF13396">
    <property type="entry name" value="PLDc_N"/>
    <property type="match status" value="1"/>
</dbReference>
<dbReference type="InterPro" id="IPR025202">
    <property type="entry name" value="PLD-like_dom"/>
</dbReference>
<dbReference type="InterPro" id="IPR030874">
    <property type="entry name" value="Cardiolipin_synth_Firmi"/>
</dbReference>
<evidence type="ECO:0000256" key="6">
    <source>
        <dbReference type="ARBA" id="ARBA00022737"/>
    </source>
</evidence>
<evidence type="ECO:0000259" key="14">
    <source>
        <dbReference type="PROSITE" id="PS50035"/>
    </source>
</evidence>
<proteinExistence type="inferred from homology"/>
<evidence type="ECO:0000256" key="8">
    <source>
        <dbReference type="ARBA" id="ARBA00023098"/>
    </source>
</evidence>
<reference evidence="15 16" key="1">
    <citation type="submission" date="2023-08" db="EMBL/GenBank/DDBJ databases">
        <title>Helicovermis profunda gen. nov., sp. nov., a novel mesophilic, fermentative bacterium within the Bacillota from a deep-sea hydrothermal vent chimney.</title>
        <authorList>
            <person name="Miyazaki U."/>
            <person name="Mizutani D."/>
            <person name="Hashimoto Y."/>
            <person name="Tame A."/>
            <person name="Sawayama S."/>
            <person name="Miyazaki J."/>
            <person name="Takai K."/>
            <person name="Nakagawa S."/>
        </authorList>
    </citation>
    <scope>NUCLEOTIDE SEQUENCE [LARGE SCALE GENOMIC DNA]</scope>
    <source>
        <strain evidence="15 16">S502</strain>
    </source>
</reference>
<dbReference type="FunFam" id="3.30.870.10:FF:000014">
    <property type="entry name" value="Cardiolipin synthase"/>
    <property type="match status" value="1"/>
</dbReference>
<feature type="active site" evidence="12">
    <location>
        <position position="259"/>
    </location>
</feature>
<feature type="transmembrane region" description="Helical" evidence="12">
    <location>
        <begin position="72"/>
        <end position="92"/>
    </location>
</feature>
<keyword evidence="8 12" id="KW-0443">Lipid metabolism</keyword>
<comment type="subcellular location">
    <subcellularLocation>
        <location evidence="1 12">Cell membrane</location>
        <topology evidence="1 12">Multi-pass membrane protein</topology>
    </subcellularLocation>
</comment>
<evidence type="ECO:0000256" key="12">
    <source>
        <dbReference type="HAMAP-Rule" id="MF_01916"/>
    </source>
</evidence>
<keyword evidence="16" id="KW-1185">Reference proteome</keyword>
<dbReference type="InterPro" id="IPR001736">
    <property type="entry name" value="PLipase_D/transphosphatidylase"/>
</dbReference>
<keyword evidence="9 12" id="KW-0472">Membrane</keyword>
<keyword evidence="2 12" id="KW-1003">Cell membrane</keyword>
<dbReference type="RefSeq" id="WP_338535644.1">
    <property type="nucleotide sequence ID" value="NZ_AP028654.1"/>
</dbReference>
<feature type="active site" evidence="12">
    <location>
        <position position="261"/>
    </location>
</feature>
<dbReference type="Proteomes" id="UP001321786">
    <property type="component" value="Chromosome"/>
</dbReference>
<feature type="active site" evidence="12">
    <location>
        <position position="266"/>
    </location>
</feature>
<evidence type="ECO:0000256" key="11">
    <source>
        <dbReference type="ARBA" id="ARBA00023264"/>
    </source>
</evidence>
<dbReference type="GO" id="GO:0005886">
    <property type="term" value="C:plasma membrane"/>
    <property type="evidence" value="ECO:0007669"/>
    <property type="project" value="UniProtKB-SubCell"/>
</dbReference>
<dbReference type="NCBIfam" id="TIGR04265">
    <property type="entry name" value="bac_cardiolipin"/>
    <property type="match status" value="1"/>
</dbReference>
<keyword evidence="4 12" id="KW-0808">Transferase</keyword>
<keyword evidence="11 12" id="KW-1208">Phospholipid metabolism</keyword>
<dbReference type="EC" id="2.7.8.-" evidence="12 13"/>
<evidence type="ECO:0000256" key="3">
    <source>
        <dbReference type="ARBA" id="ARBA00022516"/>
    </source>
</evidence>
<name>A0AAU9E5R0_9FIRM</name>
<evidence type="ECO:0000313" key="16">
    <source>
        <dbReference type="Proteomes" id="UP001321786"/>
    </source>
</evidence>
<dbReference type="PROSITE" id="PS50035">
    <property type="entry name" value="PLD"/>
    <property type="match status" value="2"/>
</dbReference>
<evidence type="ECO:0000256" key="4">
    <source>
        <dbReference type="ARBA" id="ARBA00022679"/>
    </source>
</evidence>
<sequence>MDKWIKRIGMSILIIFSIFMAVQLYLAILDINFTNSSVIAFIRSIIYWIFTAYIVTIALVIFLENKDPGKTLAWMIVLFLVPLLGFAFYILFGRSYSRKVKKKIKNYKKSDIMSKAASIQRDIIDYVNIFDDDSIMNKRLVNLLLKNSDTPFSVNNNLEVLTNGENTFNKIIDMLLNAEDHIHLEYFIIKNDEIGNRIKEILILKAKKGVKVRVIYDSVGSWRLGNKFKNDLKEAGVKINEFFPVLFPILSRELNYRNHRKIIVIDGKIGFVGGLNIGDEYLGKSPTLGFWRDTHLMIKGDAVFSLQQIFINDWFHVSKEHLSGDYLFNKQNYVGNKIVQITSSGPDSDWKSILQAYFTMISNAEKRVWITTPYLVPEESLKMALIASALSGVDVRIIIPNKPDHFFVYWASRDNIEELLEAGVKIYTYNKGFIHAKIFLADGKVASLGTANLDIRSLEINFEVNAFIYDEKTVERLEEDFMNDISNSDEIFYEKFIKRGIGNRFLESLGRLVSPLQ</sequence>
<evidence type="ECO:0000313" key="15">
    <source>
        <dbReference type="EMBL" id="BEP30041.1"/>
    </source>
</evidence>
<dbReference type="GO" id="GO:0008808">
    <property type="term" value="F:cardiolipin synthase activity"/>
    <property type="evidence" value="ECO:0007669"/>
    <property type="project" value="UniProtKB-UniRule"/>
</dbReference>
<feature type="active site" evidence="12">
    <location>
        <position position="442"/>
    </location>
</feature>
<keyword evidence="3 12" id="KW-0444">Lipid biosynthesis</keyword>
<feature type="domain" description="PLD phosphodiesterase" evidence="14">
    <location>
        <begin position="254"/>
        <end position="281"/>
    </location>
</feature>
<evidence type="ECO:0000256" key="7">
    <source>
        <dbReference type="ARBA" id="ARBA00022989"/>
    </source>
</evidence>
<dbReference type="PANTHER" id="PTHR21248:SF22">
    <property type="entry name" value="PHOSPHOLIPASE D"/>
    <property type="match status" value="1"/>
</dbReference>
<dbReference type="Pfam" id="PF13091">
    <property type="entry name" value="PLDc_2"/>
    <property type="match status" value="2"/>
</dbReference>
<dbReference type="SUPFAM" id="SSF56024">
    <property type="entry name" value="Phospholipase D/nuclease"/>
    <property type="match status" value="2"/>
</dbReference>
<dbReference type="InterPro" id="IPR027379">
    <property type="entry name" value="CLS_N"/>
</dbReference>
<evidence type="ECO:0000256" key="13">
    <source>
        <dbReference type="NCBIfam" id="TIGR04265"/>
    </source>
</evidence>
<protein>
    <recommendedName>
        <fullName evidence="12 13">Cardiolipin synthase</fullName>
        <shortName evidence="12">CL synthase</shortName>
        <ecNumber evidence="12 13">2.7.8.-</ecNumber>
    </recommendedName>
</protein>
<comment type="similarity">
    <text evidence="12">Belongs to the phospholipase D family. Cardiolipin synthase subfamily.</text>
</comment>
<dbReference type="PANTHER" id="PTHR21248">
    <property type="entry name" value="CARDIOLIPIN SYNTHASE"/>
    <property type="match status" value="1"/>
</dbReference>
<feature type="active site" evidence="12">
    <location>
        <position position="435"/>
    </location>
</feature>
<gene>
    <name evidence="15" type="ORF">HLPR_23720</name>
</gene>
<dbReference type="CDD" id="cd09110">
    <property type="entry name" value="PLDc_CLS_1"/>
    <property type="match status" value="1"/>
</dbReference>
<keyword evidence="6" id="KW-0677">Repeat</keyword>
<dbReference type="HAMAP" id="MF_01916">
    <property type="entry name" value="Cardiolipin_synth_Cls"/>
    <property type="match status" value="1"/>
</dbReference>
<organism evidence="15 16">
    <name type="scientific">Helicovermis profundi</name>
    <dbReference type="NCBI Taxonomy" id="3065157"/>
    <lineage>
        <taxon>Bacteria</taxon>
        <taxon>Bacillati</taxon>
        <taxon>Bacillota</taxon>
        <taxon>Clostridia</taxon>
        <taxon>Helicovermis</taxon>
    </lineage>
</organism>
<feature type="active site" evidence="12">
    <location>
        <position position="437"/>
    </location>
</feature>
<evidence type="ECO:0000256" key="5">
    <source>
        <dbReference type="ARBA" id="ARBA00022692"/>
    </source>
</evidence>
<dbReference type="EMBL" id="AP028654">
    <property type="protein sequence ID" value="BEP30041.1"/>
    <property type="molecule type" value="Genomic_DNA"/>
</dbReference>
<feature type="transmembrane region" description="Helical" evidence="12">
    <location>
        <begin position="45"/>
        <end position="63"/>
    </location>
</feature>
<keyword evidence="7 12" id="KW-1133">Transmembrane helix</keyword>
<comment type="catalytic activity">
    <reaction evidence="12">
        <text>2 a 1,2-diacyl-sn-glycero-3-phospho-(1'-sn-glycerol) = a cardiolipin + glycerol</text>
        <dbReference type="Rhea" id="RHEA:31451"/>
        <dbReference type="ChEBI" id="CHEBI:17754"/>
        <dbReference type="ChEBI" id="CHEBI:62237"/>
        <dbReference type="ChEBI" id="CHEBI:64716"/>
    </reaction>
</comment>
<feature type="transmembrane region" description="Helical" evidence="12">
    <location>
        <begin position="12"/>
        <end position="33"/>
    </location>
</feature>
<feature type="domain" description="PLD phosphodiesterase" evidence="14">
    <location>
        <begin position="430"/>
        <end position="457"/>
    </location>
</feature>
<dbReference type="AlphaFoldDB" id="A0AAU9E5R0"/>
<comment type="function">
    <text evidence="12">Catalyzes the reversible phosphatidyl group transfer from one phosphatidylglycerol molecule to another to form cardiolipin (CL) (diphosphatidylglycerol) and glycerol.</text>
</comment>
<keyword evidence="10 12" id="KW-0594">Phospholipid biosynthesis</keyword>
<accession>A0AAU9E5R0</accession>